<name>T1CW65_9ZZZZ</name>
<dbReference type="AlphaFoldDB" id="T1CW65"/>
<protein>
    <recommendedName>
        <fullName evidence="2">Phosphoesterase</fullName>
    </recommendedName>
</protein>
<organism evidence="1">
    <name type="scientific">mine drainage metagenome</name>
    <dbReference type="NCBI Taxonomy" id="410659"/>
    <lineage>
        <taxon>unclassified sequences</taxon>
        <taxon>metagenomes</taxon>
        <taxon>ecological metagenomes</taxon>
    </lineage>
</organism>
<proteinExistence type="predicted"/>
<reference evidence="1" key="2">
    <citation type="journal article" date="2014" name="ISME J.">
        <title>Microbial stratification in low pH oxic and suboxic macroscopic growths along an acid mine drainage.</title>
        <authorList>
            <person name="Mendez-Garcia C."/>
            <person name="Mesa V."/>
            <person name="Sprenger R.R."/>
            <person name="Richter M."/>
            <person name="Diez M.S."/>
            <person name="Solano J."/>
            <person name="Bargiela R."/>
            <person name="Golyshina O.V."/>
            <person name="Manteca A."/>
            <person name="Ramos J.L."/>
            <person name="Gallego J.R."/>
            <person name="Llorente I."/>
            <person name="Martins Dos Santos V.A."/>
            <person name="Jensen O.N."/>
            <person name="Pelaez A.I."/>
            <person name="Sanchez J."/>
            <person name="Ferrer M."/>
        </authorList>
    </citation>
    <scope>NUCLEOTIDE SEQUENCE</scope>
</reference>
<feature type="non-terminal residue" evidence="1">
    <location>
        <position position="1"/>
    </location>
</feature>
<comment type="caution">
    <text evidence="1">The sequence shown here is derived from an EMBL/GenBank/DDBJ whole genome shotgun (WGS) entry which is preliminary data.</text>
</comment>
<accession>T1CW65</accession>
<sequence>AKAVAPVRHVFVIVLENEPYQVAFGAQSLAPYLAHTLPAEGALLTQYYATGHYSLDNTSP</sequence>
<dbReference type="EMBL" id="AUZY01001678">
    <property type="protein sequence ID" value="EQD74230.1"/>
    <property type="molecule type" value="Genomic_DNA"/>
</dbReference>
<evidence type="ECO:0008006" key="2">
    <source>
        <dbReference type="Google" id="ProtNLM"/>
    </source>
</evidence>
<reference evidence="1" key="1">
    <citation type="submission" date="2013-08" db="EMBL/GenBank/DDBJ databases">
        <authorList>
            <person name="Mendez C."/>
            <person name="Richter M."/>
            <person name="Ferrer M."/>
            <person name="Sanchez J."/>
        </authorList>
    </citation>
    <scope>NUCLEOTIDE SEQUENCE</scope>
</reference>
<gene>
    <name evidence="1" type="ORF">B1B_02784</name>
</gene>
<evidence type="ECO:0000313" key="1">
    <source>
        <dbReference type="EMBL" id="EQD74230.1"/>
    </source>
</evidence>